<evidence type="ECO:0000259" key="1">
    <source>
        <dbReference type="Pfam" id="PF19783"/>
    </source>
</evidence>
<organism evidence="2 3">
    <name type="scientific">Croceitalea rosinachiae</name>
    <dbReference type="NCBI Taxonomy" id="3075596"/>
    <lineage>
        <taxon>Bacteria</taxon>
        <taxon>Pseudomonadati</taxon>
        <taxon>Bacteroidota</taxon>
        <taxon>Flavobacteriia</taxon>
        <taxon>Flavobacteriales</taxon>
        <taxon>Flavobacteriaceae</taxon>
        <taxon>Croceitalea</taxon>
    </lineage>
</organism>
<protein>
    <submittedName>
        <fullName evidence="2">DUF6268 family outer membrane beta-barrel protein</fullName>
    </submittedName>
</protein>
<evidence type="ECO:0000313" key="2">
    <source>
        <dbReference type="EMBL" id="MDT0606801.1"/>
    </source>
</evidence>
<keyword evidence="3" id="KW-1185">Reference proteome</keyword>
<dbReference type="Pfam" id="PF19783">
    <property type="entry name" value="DUF6268"/>
    <property type="match status" value="1"/>
</dbReference>
<reference evidence="2 3" key="1">
    <citation type="submission" date="2023-09" db="EMBL/GenBank/DDBJ databases">
        <authorList>
            <person name="Rey-Velasco X."/>
        </authorList>
    </citation>
    <scope>NUCLEOTIDE SEQUENCE [LARGE SCALE GENOMIC DNA]</scope>
    <source>
        <strain evidence="2 3">F388</strain>
    </source>
</reference>
<sequence>MKKGIIYITLLIGFQSFGQAMLMLGNREELNPVGINFSSIPNLGGTEVTSYGANLNFGIPLKKGLIGLSLGYQNHDFVFSESTNLIDLSSFENIQVIRSNVSYMVPLKDSLNFILSAGTSLMSNFGDGLSSEDFVFNAIIGALKRWGNNERNSALLIGALYGTQFGEPTLLPAISFNQKLNEHWGYSLGLPVTGVNYQINEKHRLSFLVSPHGIFGNNSNEERVEGNRLLSNTKIQFNGINTRISYQFKFTKYLAFFAEGGFILNSVLKILDNDNNEIIDLNPGSGTYFNTGLRLVIKRANNMYLKKKNEN</sequence>
<gene>
    <name evidence="2" type="ORF">RM706_07155</name>
</gene>
<name>A0ABU3A9E3_9FLAO</name>
<feature type="domain" description="DUF6268" evidence="1">
    <location>
        <begin position="92"/>
        <end position="294"/>
    </location>
</feature>
<accession>A0ABU3A9E3</accession>
<proteinExistence type="predicted"/>
<dbReference type="InterPro" id="IPR046235">
    <property type="entry name" value="DUF6268"/>
</dbReference>
<dbReference type="RefSeq" id="WP_311350344.1">
    <property type="nucleotide sequence ID" value="NZ_JAVRHR010000001.1"/>
</dbReference>
<dbReference type="EMBL" id="JAVRHR010000001">
    <property type="protein sequence ID" value="MDT0606801.1"/>
    <property type="molecule type" value="Genomic_DNA"/>
</dbReference>
<dbReference type="Proteomes" id="UP001255246">
    <property type="component" value="Unassembled WGS sequence"/>
</dbReference>
<comment type="caution">
    <text evidence="2">The sequence shown here is derived from an EMBL/GenBank/DDBJ whole genome shotgun (WGS) entry which is preliminary data.</text>
</comment>
<evidence type="ECO:0000313" key="3">
    <source>
        <dbReference type="Proteomes" id="UP001255246"/>
    </source>
</evidence>